<dbReference type="EMBL" id="LNQE01001243">
    <property type="protein sequence ID" value="KUG19930.1"/>
    <property type="molecule type" value="Genomic_DNA"/>
</dbReference>
<reference evidence="2" key="1">
    <citation type="journal article" date="2015" name="Proc. Natl. Acad. Sci. U.S.A.">
        <title>Networks of energetic and metabolic interactions define dynamics in microbial communities.</title>
        <authorList>
            <person name="Embree M."/>
            <person name="Liu J.K."/>
            <person name="Al-Bassam M.M."/>
            <person name="Zengler K."/>
        </authorList>
    </citation>
    <scope>NUCLEOTIDE SEQUENCE</scope>
</reference>
<name>A0A0W8FGA7_9ZZZZ</name>
<sequence length="138" mass="15452">MFDDLLRRGEIRRLPPDPRQVADALGIAKRDAAVARAMLQGNDDWAYTIAYNAMLQAVRAIMFSQGFRPAGRNTHMTVVRFAELVLPPEDAILLDRMRRKRHASVYDMAGVISRAEAEAAVARAEEFVARIEAKLGSR</sequence>
<dbReference type="InterPro" id="IPR007842">
    <property type="entry name" value="HEPN_dom"/>
</dbReference>
<dbReference type="Pfam" id="PF05168">
    <property type="entry name" value="HEPN"/>
    <property type="match status" value="1"/>
</dbReference>
<feature type="domain" description="HEPN" evidence="1">
    <location>
        <begin position="24"/>
        <end position="132"/>
    </location>
</feature>
<organism evidence="2">
    <name type="scientific">hydrocarbon metagenome</name>
    <dbReference type="NCBI Taxonomy" id="938273"/>
    <lineage>
        <taxon>unclassified sequences</taxon>
        <taxon>metagenomes</taxon>
        <taxon>ecological metagenomes</taxon>
    </lineage>
</organism>
<gene>
    <name evidence="2" type="ORF">ASZ90_010323</name>
</gene>
<protein>
    <recommendedName>
        <fullName evidence="1">HEPN domain-containing protein</fullName>
    </recommendedName>
</protein>
<evidence type="ECO:0000259" key="1">
    <source>
        <dbReference type="Pfam" id="PF05168"/>
    </source>
</evidence>
<dbReference type="Gene3D" id="1.20.120.330">
    <property type="entry name" value="Nucleotidyltransferases domain 2"/>
    <property type="match status" value="1"/>
</dbReference>
<evidence type="ECO:0000313" key="2">
    <source>
        <dbReference type="EMBL" id="KUG19930.1"/>
    </source>
</evidence>
<proteinExistence type="predicted"/>
<accession>A0A0W8FGA7</accession>
<dbReference type="AlphaFoldDB" id="A0A0W8FGA7"/>
<comment type="caution">
    <text evidence="2">The sequence shown here is derived from an EMBL/GenBank/DDBJ whole genome shotgun (WGS) entry which is preliminary data.</text>
</comment>